<gene>
    <name evidence="5" type="ORF">J1605_015810</name>
</gene>
<dbReference type="InterPro" id="IPR024885">
    <property type="entry name" value="Neuronatin"/>
</dbReference>
<dbReference type="AlphaFoldDB" id="A0AB34G8K5"/>
<dbReference type="GO" id="GO:0005737">
    <property type="term" value="C:cytoplasm"/>
    <property type="evidence" value="ECO:0007669"/>
    <property type="project" value="TreeGrafter"/>
</dbReference>
<keyword evidence="6" id="KW-1185">Reference proteome</keyword>
<dbReference type="PANTHER" id="PTHR15285:SF0">
    <property type="entry name" value="NEURONATIN"/>
    <property type="match status" value="1"/>
</dbReference>
<protein>
    <recommendedName>
        <fullName evidence="2">Neuronatin</fullName>
    </recommendedName>
</protein>
<dbReference type="Proteomes" id="UP001159641">
    <property type="component" value="Unassembled WGS sequence"/>
</dbReference>
<dbReference type="GO" id="GO:0007420">
    <property type="term" value="P:brain development"/>
    <property type="evidence" value="ECO:0007669"/>
    <property type="project" value="InterPro"/>
</dbReference>
<sequence>MPVGPRARQFAGEKKCSRAAVHRCARAALADRIPVFVPRQESERRQPRPSGSGSKTLLQAPDAQRNGAQCPGSAPYSRHRCRSSNRKKRDAGIRERFRAQRLSQSRGRGPPSFPSLPRCDLARHRTLGSNLQARARRDGLRYQACAQQRTPRGQRTSEPAALAPNHPPTTLGTMAAVAAASAELLIIGWYIFRVLLQVFLECCIYWVGFAFRNPPGTQPIARSEVYLSCGSNQLAAMQPSAQCSGTPCRSWHTPCREPDGTCWESAASGPPTEAPAPSPGRPCHQVLLCSSTSMGASAAQEWGVPCALSPEEHLPRSVRGW</sequence>
<feature type="region of interest" description="Disordered" evidence="4">
    <location>
        <begin position="35"/>
        <end position="119"/>
    </location>
</feature>
<accession>A0AB34G8K5</accession>
<comment type="similarity">
    <text evidence="1">Belongs to the neuronatin family.</text>
</comment>
<organism evidence="5 6">
    <name type="scientific">Eschrichtius robustus</name>
    <name type="common">California gray whale</name>
    <name type="synonym">Eschrichtius gibbosus</name>
    <dbReference type="NCBI Taxonomy" id="9764"/>
    <lineage>
        <taxon>Eukaryota</taxon>
        <taxon>Metazoa</taxon>
        <taxon>Chordata</taxon>
        <taxon>Craniata</taxon>
        <taxon>Vertebrata</taxon>
        <taxon>Euteleostomi</taxon>
        <taxon>Mammalia</taxon>
        <taxon>Eutheria</taxon>
        <taxon>Laurasiatheria</taxon>
        <taxon>Artiodactyla</taxon>
        <taxon>Whippomorpha</taxon>
        <taxon>Cetacea</taxon>
        <taxon>Mysticeti</taxon>
        <taxon>Eschrichtiidae</taxon>
        <taxon>Eschrichtius</taxon>
    </lineage>
</organism>
<name>A0AB34G8K5_ESCRO</name>
<evidence type="ECO:0000256" key="1">
    <source>
        <dbReference type="ARBA" id="ARBA00005780"/>
    </source>
</evidence>
<evidence type="ECO:0000256" key="2">
    <source>
        <dbReference type="ARBA" id="ARBA00019250"/>
    </source>
</evidence>
<comment type="caution">
    <text evidence="5">The sequence shown here is derived from an EMBL/GenBank/DDBJ whole genome shotgun (WGS) entry which is preliminary data.</text>
</comment>
<evidence type="ECO:0000256" key="4">
    <source>
        <dbReference type="SAM" id="MobiDB-lite"/>
    </source>
</evidence>
<dbReference type="GO" id="GO:0032024">
    <property type="term" value="P:positive regulation of insulin secretion"/>
    <property type="evidence" value="ECO:0007669"/>
    <property type="project" value="TreeGrafter"/>
</dbReference>
<dbReference type="PANTHER" id="PTHR15285">
    <property type="entry name" value="NEURONATIN"/>
    <property type="match status" value="1"/>
</dbReference>
<feature type="compositionally biased region" description="Basic residues" evidence="4">
    <location>
        <begin position="77"/>
        <end position="89"/>
    </location>
</feature>
<evidence type="ECO:0000256" key="3">
    <source>
        <dbReference type="ARBA" id="ARBA00022473"/>
    </source>
</evidence>
<evidence type="ECO:0000313" key="5">
    <source>
        <dbReference type="EMBL" id="KAJ8776084.1"/>
    </source>
</evidence>
<feature type="compositionally biased region" description="Polar residues" evidence="4">
    <location>
        <begin position="146"/>
        <end position="157"/>
    </location>
</feature>
<proteinExistence type="inferred from homology"/>
<keyword evidence="3" id="KW-0217">Developmental protein</keyword>
<feature type="region of interest" description="Disordered" evidence="4">
    <location>
        <begin position="146"/>
        <end position="167"/>
    </location>
</feature>
<dbReference type="EMBL" id="JAIQCJ010002467">
    <property type="protein sequence ID" value="KAJ8776084.1"/>
    <property type="molecule type" value="Genomic_DNA"/>
</dbReference>
<reference evidence="5 6" key="1">
    <citation type="submission" date="2022-11" db="EMBL/GenBank/DDBJ databases">
        <title>Whole genome sequence of Eschrichtius robustus ER-17-0199.</title>
        <authorList>
            <person name="Bruniche-Olsen A."/>
            <person name="Black A.N."/>
            <person name="Fields C.J."/>
            <person name="Walden K."/>
            <person name="Dewoody J.A."/>
        </authorList>
    </citation>
    <scope>NUCLEOTIDE SEQUENCE [LARGE SCALE GENOMIC DNA]</scope>
    <source>
        <strain evidence="5">ER-17-0199</strain>
        <tissue evidence="5">Blubber</tissue>
    </source>
</reference>
<evidence type="ECO:0000313" key="6">
    <source>
        <dbReference type="Proteomes" id="UP001159641"/>
    </source>
</evidence>